<feature type="domain" description="Peptidase M16 N-terminal" evidence="2">
    <location>
        <begin position="4"/>
        <end position="48"/>
    </location>
</feature>
<keyword evidence="4" id="KW-0645">Protease</keyword>
<dbReference type="GO" id="GO:0004222">
    <property type="term" value="F:metalloendopeptidase activity"/>
    <property type="evidence" value="ECO:0007669"/>
    <property type="project" value="UniProtKB-EC"/>
</dbReference>
<reference evidence="4 5" key="1">
    <citation type="journal article" date="2013" name="BMC Genomics">
        <title>Reconstruction of the lipid metabolism for the microalga Monoraphidium neglectum from its genome sequence reveals characteristics suitable for biofuel production.</title>
        <authorList>
            <person name="Bogen C."/>
            <person name="Al-Dilaimi A."/>
            <person name="Albersmeier A."/>
            <person name="Wichmann J."/>
            <person name="Grundmann M."/>
            <person name="Rupp O."/>
            <person name="Lauersen K.J."/>
            <person name="Blifernez-Klassen O."/>
            <person name="Kalinowski J."/>
            <person name="Goesmann A."/>
            <person name="Mussgnug J.H."/>
            <person name="Kruse O."/>
        </authorList>
    </citation>
    <scope>NUCLEOTIDE SEQUENCE [LARGE SCALE GENOMIC DNA]</scope>
    <source>
        <strain evidence="4 5">SAG 48.87</strain>
    </source>
</reference>
<accession>A0A0D2LHA7</accession>
<dbReference type="InterPro" id="IPR011765">
    <property type="entry name" value="Pept_M16_N"/>
</dbReference>
<dbReference type="AlphaFoldDB" id="A0A0D2LHA7"/>
<dbReference type="EMBL" id="KK100444">
    <property type="protein sequence ID" value="KIZ05884.1"/>
    <property type="molecule type" value="Genomic_DNA"/>
</dbReference>
<evidence type="ECO:0000313" key="4">
    <source>
        <dbReference type="EMBL" id="KIZ05884.1"/>
    </source>
</evidence>
<dbReference type="PANTHER" id="PTHR11851">
    <property type="entry name" value="METALLOPROTEASE"/>
    <property type="match status" value="1"/>
</dbReference>
<dbReference type="InterPro" id="IPR050361">
    <property type="entry name" value="MPP/UQCRC_Complex"/>
</dbReference>
<dbReference type="GeneID" id="25734954"/>
<keyword evidence="4" id="KW-0378">Hydrolase</keyword>
<dbReference type="InterPro" id="IPR007863">
    <property type="entry name" value="Peptidase_M16_C"/>
</dbReference>
<feature type="domain" description="Peptidase M16 C-terminal" evidence="3">
    <location>
        <begin position="206"/>
        <end position="402"/>
    </location>
</feature>
<keyword evidence="5" id="KW-1185">Reference proteome</keyword>
<evidence type="ECO:0000256" key="1">
    <source>
        <dbReference type="RuleBase" id="RU004447"/>
    </source>
</evidence>
<gene>
    <name evidence="4" type="ORF">MNEG_2076</name>
</gene>
<dbReference type="OrthoDB" id="10251424at2759"/>
<evidence type="ECO:0000259" key="2">
    <source>
        <dbReference type="Pfam" id="PF00675"/>
    </source>
</evidence>
<dbReference type="GO" id="GO:0006508">
    <property type="term" value="P:proteolysis"/>
    <property type="evidence" value="ECO:0007669"/>
    <property type="project" value="UniProtKB-KW"/>
</dbReference>
<dbReference type="SUPFAM" id="SSF63411">
    <property type="entry name" value="LuxS/MPP-like metallohydrolase"/>
    <property type="match status" value="2"/>
</dbReference>
<organism evidence="4 5">
    <name type="scientific">Monoraphidium neglectum</name>
    <dbReference type="NCBI Taxonomy" id="145388"/>
    <lineage>
        <taxon>Eukaryota</taxon>
        <taxon>Viridiplantae</taxon>
        <taxon>Chlorophyta</taxon>
        <taxon>core chlorophytes</taxon>
        <taxon>Chlorophyceae</taxon>
        <taxon>CS clade</taxon>
        <taxon>Sphaeropleales</taxon>
        <taxon>Selenastraceae</taxon>
        <taxon>Monoraphidium</taxon>
    </lineage>
</organism>
<dbReference type="GO" id="GO:0005739">
    <property type="term" value="C:mitochondrion"/>
    <property type="evidence" value="ECO:0007669"/>
    <property type="project" value="TreeGrafter"/>
</dbReference>
<dbReference type="Pfam" id="PF00675">
    <property type="entry name" value="Peptidase_M16"/>
    <property type="match status" value="2"/>
</dbReference>
<evidence type="ECO:0000259" key="3">
    <source>
        <dbReference type="Pfam" id="PF05193"/>
    </source>
</evidence>
<dbReference type="PANTHER" id="PTHR11851:SF220">
    <property type="entry name" value="PEPTIDASE M16 DOMAIN PROTEIN"/>
    <property type="match status" value="1"/>
</dbReference>
<dbReference type="EC" id="3.4.24.64" evidence="4"/>
<dbReference type="InterPro" id="IPR001431">
    <property type="entry name" value="Pept_M16_Zn_BS"/>
</dbReference>
<protein>
    <submittedName>
        <fullName evidence="4">Putative zinc protease protein</fullName>
        <ecNumber evidence="4">3.4.24.64</ecNumber>
    </submittedName>
</protein>
<dbReference type="InterPro" id="IPR011249">
    <property type="entry name" value="Metalloenz_LuxS/M16"/>
</dbReference>
<dbReference type="PROSITE" id="PS00143">
    <property type="entry name" value="INSULINASE"/>
    <property type="match status" value="1"/>
</dbReference>
<sequence length="432" mass="45617">MTFVVVQRPAAPVVSINTYCSVGAWVEEDGQTGMAHLLEHLAFKGTPRIGSKDWGAESGLLRSLDEVFYNLRDARAAGREAEAARLAEQLNVLQEAAQQLVVPNAFAQALTSAGAVNLNAATSHDNTKYYASLPSNQLELWFALEAERFQAPVFRELYKEKQVVAEERASRIDNSPIGSLFYEFAQKYSRPVLGFKEDVEAMGRLEVADFFAKYYHPANLTVAIAGAAEPERVRALAERYFGAWEAPQGAAAVAPSPSDLAREPSARPAAAAAAAGSAILVSGSASAAAAVGAPALDYATSSRAGPLALTGYYRPSLLVPGRSGAALEVACDVLSGGRTARLTRLAQAGRLLAASATPDYPSQLHSGLGDSPQRASALVQAELDALSDRGPTPAELARVKKAARAELLGSLQSNAGLASSLATYEDRDEHAF</sequence>
<feature type="domain" description="Peptidase M16 N-terminal" evidence="2">
    <location>
        <begin position="105"/>
        <end position="168"/>
    </location>
</feature>
<dbReference type="GO" id="GO:0046872">
    <property type="term" value="F:metal ion binding"/>
    <property type="evidence" value="ECO:0007669"/>
    <property type="project" value="InterPro"/>
</dbReference>
<dbReference type="STRING" id="145388.A0A0D2LHA7"/>
<dbReference type="KEGG" id="mng:MNEG_2076"/>
<comment type="similarity">
    <text evidence="1">Belongs to the peptidase M16 family.</text>
</comment>
<evidence type="ECO:0000313" key="5">
    <source>
        <dbReference type="Proteomes" id="UP000054498"/>
    </source>
</evidence>
<name>A0A0D2LHA7_9CHLO</name>
<dbReference type="RefSeq" id="XP_013904903.1">
    <property type="nucleotide sequence ID" value="XM_014049449.1"/>
</dbReference>
<dbReference type="Gene3D" id="3.30.830.10">
    <property type="entry name" value="Metalloenzyme, LuxS/M16 peptidase-like"/>
    <property type="match status" value="3"/>
</dbReference>
<dbReference type="Proteomes" id="UP000054498">
    <property type="component" value="Unassembled WGS sequence"/>
</dbReference>
<proteinExistence type="inferred from homology"/>
<dbReference type="Pfam" id="PF05193">
    <property type="entry name" value="Peptidase_M16_C"/>
    <property type="match status" value="1"/>
</dbReference>